<comment type="pathway">
    <text evidence="1">Metabolic intermediate biosynthesis; chorismate biosynthesis; chorismate from D-erythrose 4-phosphate and phosphoenolpyruvate: step 4/7.</text>
</comment>
<sequence length="269" mass="29109">MIYAEVIGDPIEHSKSPIIHKHWFEVAGMEADYRRTRVGEGEVEAYLEKRRADADWRGCNVTMPIKFEALEQADVKSDLAIAASAANMLIPHEGGLAAGNSDVGAIVMVLKALHEAGRAMTHVALYGTGGAARAVLVAARTVGLHAITIHARDRQKAIKLAVEFGLSREPRTMADAPQADGVINATPLGMVGHRCLSCDVAGIDENGWVFDMVTAPVETELVKSARARGLEIKDGIDMLVEQAAVSFEAFFDAPPKRERDDELFARLRA</sequence>
<keyword evidence="3" id="KW-0028">Amino-acid biosynthesis</keyword>
<dbReference type="RefSeq" id="WP_252114715.1">
    <property type="nucleotide sequence ID" value="NZ_JAMSHT010000001.1"/>
</dbReference>
<dbReference type="GO" id="GO:0009073">
    <property type="term" value="P:aromatic amino acid family biosynthetic process"/>
    <property type="evidence" value="ECO:0007669"/>
    <property type="project" value="UniProtKB-KW"/>
</dbReference>
<dbReference type="PANTHER" id="PTHR21089:SF1">
    <property type="entry name" value="BIFUNCTIONAL 3-DEHYDROQUINATE DEHYDRATASE_SHIKIMATE DEHYDROGENASE, CHLOROPLASTIC"/>
    <property type="match status" value="1"/>
</dbReference>
<dbReference type="AlphaFoldDB" id="A0A9X2J3I7"/>
<protein>
    <submittedName>
        <fullName evidence="5">Shikimate dehydrogenase</fullName>
    </submittedName>
</protein>
<evidence type="ECO:0000256" key="2">
    <source>
        <dbReference type="ARBA" id="ARBA00023002"/>
    </source>
</evidence>
<dbReference type="GO" id="GO:0004764">
    <property type="term" value="F:shikimate 3-dehydrogenase (NADP+) activity"/>
    <property type="evidence" value="ECO:0007669"/>
    <property type="project" value="InterPro"/>
</dbReference>
<dbReference type="GO" id="GO:0019632">
    <property type="term" value="P:shikimate metabolic process"/>
    <property type="evidence" value="ECO:0007669"/>
    <property type="project" value="TreeGrafter"/>
</dbReference>
<dbReference type="InterPro" id="IPR046346">
    <property type="entry name" value="Aminoacid_DH-like_N_sf"/>
</dbReference>
<dbReference type="SUPFAM" id="SSF53223">
    <property type="entry name" value="Aminoacid dehydrogenase-like, N-terminal domain"/>
    <property type="match status" value="1"/>
</dbReference>
<comment type="caution">
    <text evidence="5">The sequence shown here is derived from an EMBL/GenBank/DDBJ whole genome shotgun (WGS) entry which is preliminary data.</text>
</comment>
<dbReference type="InterPro" id="IPR013708">
    <property type="entry name" value="Shikimate_DH-bd_N"/>
</dbReference>
<name>A0A9X2J3I7_9SPHN</name>
<dbReference type="Pfam" id="PF08501">
    <property type="entry name" value="Shikimate_dh_N"/>
    <property type="match status" value="1"/>
</dbReference>
<keyword evidence="3" id="KW-0057">Aromatic amino acid biosynthesis</keyword>
<dbReference type="Proteomes" id="UP001155128">
    <property type="component" value="Unassembled WGS sequence"/>
</dbReference>
<keyword evidence="2" id="KW-0560">Oxidoreductase</keyword>
<gene>
    <name evidence="5" type="ORF">NDO55_09650</name>
</gene>
<organism evidence="5 6">
    <name type="scientific">Sphingomicrobium sediminis</name>
    <dbReference type="NCBI Taxonomy" id="2950949"/>
    <lineage>
        <taxon>Bacteria</taxon>
        <taxon>Pseudomonadati</taxon>
        <taxon>Pseudomonadota</taxon>
        <taxon>Alphaproteobacteria</taxon>
        <taxon>Sphingomonadales</taxon>
        <taxon>Sphingomonadaceae</taxon>
        <taxon>Sphingomicrobium</taxon>
    </lineage>
</organism>
<accession>A0A9X2J3I7</accession>
<feature type="domain" description="Shikimate dehydrogenase substrate binding N-terminal" evidence="4">
    <location>
        <begin position="6"/>
        <end position="88"/>
    </location>
</feature>
<dbReference type="GO" id="GO:0005829">
    <property type="term" value="C:cytosol"/>
    <property type="evidence" value="ECO:0007669"/>
    <property type="project" value="TreeGrafter"/>
</dbReference>
<dbReference type="EMBL" id="JAMSHT010000001">
    <property type="protein sequence ID" value="MCM8558085.1"/>
    <property type="molecule type" value="Genomic_DNA"/>
</dbReference>
<dbReference type="CDD" id="cd01065">
    <property type="entry name" value="NAD_bind_Shikimate_DH"/>
    <property type="match status" value="1"/>
</dbReference>
<evidence type="ECO:0000313" key="5">
    <source>
        <dbReference type="EMBL" id="MCM8558085.1"/>
    </source>
</evidence>
<proteinExistence type="predicted"/>
<dbReference type="Gene3D" id="3.40.50.720">
    <property type="entry name" value="NAD(P)-binding Rossmann-like Domain"/>
    <property type="match status" value="1"/>
</dbReference>
<dbReference type="SUPFAM" id="SSF51735">
    <property type="entry name" value="NAD(P)-binding Rossmann-fold domains"/>
    <property type="match status" value="1"/>
</dbReference>
<reference evidence="5" key="1">
    <citation type="submission" date="2022-06" db="EMBL/GenBank/DDBJ databases">
        <title>Sphingomicrobium sedimins sp. nov., a marine bacterium isolated from tidal flat.</title>
        <authorList>
            <person name="Kim C.-H."/>
            <person name="Yoo Y."/>
            <person name="Kim J.-J."/>
        </authorList>
    </citation>
    <scope>NUCLEOTIDE SEQUENCE</scope>
    <source>
        <strain evidence="5">GRR-S6-50</strain>
    </source>
</reference>
<dbReference type="InterPro" id="IPR022893">
    <property type="entry name" value="Shikimate_DH_fam"/>
</dbReference>
<dbReference type="GO" id="GO:0009423">
    <property type="term" value="P:chorismate biosynthetic process"/>
    <property type="evidence" value="ECO:0007669"/>
    <property type="project" value="TreeGrafter"/>
</dbReference>
<evidence type="ECO:0000256" key="1">
    <source>
        <dbReference type="ARBA" id="ARBA00004871"/>
    </source>
</evidence>
<evidence type="ECO:0000313" key="6">
    <source>
        <dbReference type="Proteomes" id="UP001155128"/>
    </source>
</evidence>
<evidence type="ECO:0000256" key="3">
    <source>
        <dbReference type="ARBA" id="ARBA00023141"/>
    </source>
</evidence>
<dbReference type="PANTHER" id="PTHR21089">
    <property type="entry name" value="SHIKIMATE DEHYDROGENASE"/>
    <property type="match status" value="1"/>
</dbReference>
<dbReference type="InterPro" id="IPR036291">
    <property type="entry name" value="NAD(P)-bd_dom_sf"/>
</dbReference>
<dbReference type="Gene3D" id="3.40.50.10860">
    <property type="entry name" value="Leucine Dehydrogenase, chain A, domain 1"/>
    <property type="match status" value="1"/>
</dbReference>
<evidence type="ECO:0000259" key="4">
    <source>
        <dbReference type="Pfam" id="PF08501"/>
    </source>
</evidence>
<dbReference type="GO" id="GO:0050661">
    <property type="term" value="F:NADP binding"/>
    <property type="evidence" value="ECO:0007669"/>
    <property type="project" value="TreeGrafter"/>
</dbReference>
<keyword evidence="6" id="KW-1185">Reference proteome</keyword>